<evidence type="ECO:0000313" key="11">
    <source>
        <dbReference type="Proteomes" id="UP001627154"/>
    </source>
</evidence>
<keyword evidence="5" id="KW-0964">Secreted</keyword>
<dbReference type="EC" id="3.1.1.32" evidence="4"/>
<dbReference type="EMBL" id="JBJJXI010000056">
    <property type="protein sequence ID" value="KAL3399367.1"/>
    <property type="molecule type" value="Genomic_DNA"/>
</dbReference>
<dbReference type="InterPro" id="IPR029058">
    <property type="entry name" value="AB_hydrolase_fold"/>
</dbReference>
<evidence type="ECO:0000259" key="9">
    <source>
        <dbReference type="Pfam" id="PF00151"/>
    </source>
</evidence>
<evidence type="ECO:0000256" key="6">
    <source>
        <dbReference type="ARBA" id="ARBA00022801"/>
    </source>
</evidence>
<evidence type="ECO:0000256" key="7">
    <source>
        <dbReference type="ARBA" id="ARBA00023157"/>
    </source>
</evidence>
<evidence type="ECO:0000256" key="4">
    <source>
        <dbReference type="ARBA" id="ARBA00013179"/>
    </source>
</evidence>
<dbReference type="InterPro" id="IPR000734">
    <property type="entry name" value="TAG_lipase"/>
</dbReference>
<reference evidence="10 11" key="1">
    <citation type="journal article" date="2024" name="bioRxiv">
        <title>A reference genome for Trichogramma kaykai: A tiny desert-dwelling parasitoid wasp with competing sex-ratio distorters.</title>
        <authorList>
            <person name="Culotta J."/>
            <person name="Lindsey A.R."/>
        </authorList>
    </citation>
    <scope>NUCLEOTIDE SEQUENCE [LARGE SCALE GENOMIC DNA]</scope>
    <source>
        <strain evidence="10 11">KSX58</strain>
    </source>
</reference>
<evidence type="ECO:0000256" key="5">
    <source>
        <dbReference type="ARBA" id="ARBA00022525"/>
    </source>
</evidence>
<dbReference type="AlphaFoldDB" id="A0ABD2X1Z0"/>
<evidence type="ECO:0000256" key="2">
    <source>
        <dbReference type="ARBA" id="ARBA00004613"/>
    </source>
</evidence>
<dbReference type="InterPro" id="IPR013818">
    <property type="entry name" value="Lipase"/>
</dbReference>
<evidence type="ECO:0000256" key="3">
    <source>
        <dbReference type="ARBA" id="ARBA00010701"/>
    </source>
</evidence>
<comment type="catalytic activity">
    <reaction evidence="1">
        <text>a 1,2-diacyl-sn-glycero-3-phosphocholine + H2O = a 2-acyl-sn-glycero-3-phosphocholine + a fatty acid + H(+)</text>
        <dbReference type="Rhea" id="RHEA:18689"/>
        <dbReference type="ChEBI" id="CHEBI:15377"/>
        <dbReference type="ChEBI" id="CHEBI:15378"/>
        <dbReference type="ChEBI" id="CHEBI:28868"/>
        <dbReference type="ChEBI" id="CHEBI:57643"/>
        <dbReference type="ChEBI" id="CHEBI:57875"/>
        <dbReference type="EC" id="3.1.1.32"/>
    </reaction>
</comment>
<organism evidence="10 11">
    <name type="scientific">Trichogramma kaykai</name>
    <dbReference type="NCBI Taxonomy" id="54128"/>
    <lineage>
        <taxon>Eukaryota</taxon>
        <taxon>Metazoa</taxon>
        <taxon>Ecdysozoa</taxon>
        <taxon>Arthropoda</taxon>
        <taxon>Hexapoda</taxon>
        <taxon>Insecta</taxon>
        <taxon>Pterygota</taxon>
        <taxon>Neoptera</taxon>
        <taxon>Endopterygota</taxon>
        <taxon>Hymenoptera</taxon>
        <taxon>Apocrita</taxon>
        <taxon>Proctotrupomorpha</taxon>
        <taxon>Chalcidoidea</taxon>
        <taxon>Trichogrammatidae</taxon>
        <taxon>Trichogramma</taxon>
    </lineage>
</organism>
<name>A0ABD2X1Z0_9HYME</name>
<keyword evidence="7" id="KW-1015">Disulfide bond</keyword>
<dbReference type="SUPFAM" id="SSF53474">
    <property type="entry name" value="alpha/beta-Hydrolases"/>
    <property type="match status" value="1"/>
</dbReference>
<dbReference type="GO" id="GO:0005576">
    <property type="term" value="C:extracellular region"/>
    <property type="evidence" value="ECO:0007669"/>
    <property type="project" value="UniProtKB-SubCell"/>
</dbReference>
<gene>
    <name evidence="10" type="ORF">TKK_007227</name>
</gene>
<comment type="similarity">
    <text evidence="3 8">Belongs to the AB hydrolase superfamily. Lipase family.</text>
</comment>
<dbReference type="Pfam" id="PF00151">
    <property type="entry name" value="Lipase"/>
    <property type="match status" value="1"/>
</dbReference>
<keyword evidence="6" id="KW-0378">Hydrolase</keyword>
<sequence length="130" mass="14895">MQLSYAKLATKPQWNHFHFIGHSLGAHLSGIAAANLKVDPFYQIERITGLDPAQPCFKNIDLAFRLDPSDADYVDVIHTQMGKTEGFFASFGIRDPIGCDRCRLNCRFFFLRDYSCSRFFFCLQVTLIFT</sequence>
<evidence type="ECO:0000256" key="8">
    <source>
        <dbReference type="RuleBase" id="RU004262"/>
    </source>
</evidence>
<proteinExistence type="inferred from homology"/>
<dbReference type="Gene3D" id="3.40.50.1820">
    <property type="entry name" value="alpha/beta hydrolase"/>
    <property type="match status" value="1"/>
</dbReference>
<dbReference type="GO" id="GO:0008970">
    <property type="term" value="F:phospholipase A1 activity"/>
    <property type="evidence" value="ECO:0007669"/>
    <property type="project" value="UniProtKB-EC"/>
</dbReference>
<evidence type="ECO:0000313" key="10">
    <source>
        <dbReference type="EMBL" id="KAL3399367.1"/>
    </source>
</evidence>
<dbReference type="Proteomes" id="UP001627154">
    <property type="component" value="Unassembled WGS sequence"/>
</dbReference>
<accession>A0ABD2X1Z0</accession>
<comment type="subcellular location">
    <subcellularLocation>
        <location evidence="2">Secreted</location>
    </subcellularLocation>
</comment>
<dbReference type="PANTHER" id="PTHR11610">
    <property type="entry name" value="LIPASE"/>
    <property type="match status" value="1"/>
</dbReference>
<protein>
    <recommendedName>
        <fullName evidence="4">phospholipase A1</fullName>
        <ecNumber evidence="4">3.1.1.32</ecNumber>
    </recommendedName>
</protein>
<comment type="caution">
    <text evidence="10">The sequence shown here is derived from an EMBL/GenBank/DDBJ whole genome shotgun (WGS) entry which is preliminary data.</text>
</comment>
<keyword evidence="11" id="KW-1185">Reference proteome</keyword>
<feature type="domain" description="Lipase" evidence="9">
    <location>
        <begin position="16"/>
        <end position="98"/>
    </location>
</feature>
<evidence type="ECO:0000256" key="1">
    <source>
        <dbReference type="ARBA" id="ARBA00000111"/>
    </source>
</evidence>